<keyword evidence="3" id="KW-1185">Reference proteome</keyword>
<keyword evidence="1" id="KW-0472">Membrane</keyword>
<feature type="transmembrane region" description="Helical" evidence="1">
    <location>
        <begin position="293"/>
        <end position="312"/>
    </location>
</feature>
<comment type="caution">
    <text evidence="2">The sequence shown here is derived from an EMBL/GenBank/DDBJ whole genome shotgun (WGS) entry which is preliminary data.</text>
</comment>
<protein>
    <recommendedName>
        <fullName evidence="4">DUF2029 domain-containing protein</fullName>
    </recommendedName>
</protein>
<reference evidence="2 3" key="1">
    <citation type="journal article" date="2024" name="Chem. Sci.">
        <title>Discovery of megapolipeptins by genome mining of a Burkholderiales bacteria collection.</title>
        <authorList>
            <person name="Paulo B.S."/>
            <person name="Recchia M.J.J."/>
            <person name="Lee S."/>
            <person name="Fergusson C.H."/>
            <person name="Romanowski S.B."/>
            <person name="Hernandez A."/>
            <person name="Krull N."/>
            <person name="Liu D.Y."/>
            <person name="Cavanagh H."/>
            <person name="Bos A."/>
            <person name="Gray C.A."/>
            <person name="Murphy B.T."/>
            <person name="Linington R.G."/>
            <person name="Eustaquio A.S."/>
        </authorList>
    </citation>
    <scope>NUCLEOTIDE SEQUENCE [LARGE SCALE GENOMIC DNA]</scope>
    <source>
        <strain evidence="2 3">RL17-350-BIC-A</strain>
    </source>
</reference>
<feature type="transmembrane region" description="Helical" evidence="1">
    <location>
        <begin position="194"/>
        <end position="219"/>
    </location>
</feature>
<evidence type="ECO:0000313" key="2">
    <source>
        <dbReference type="EMBL" id="MFM0007184.1"/>
    </source>
</evidence>
<dbReference type="EMBL" id="JAQQEZ010000055">
    <property type="protein sequence ID" value="MFM0007184.1"/>
    <property type="molecule type" value="Genomic_DNA"/>
</dbReference>
<dbReference type="RefSeq" id="WP_408181745.1">
    <property type="nucleotide sequence ID" value="NZ_JAQQEZ010000055.1"/>
</dbReference>
<proteinExistence type="predicted"/>
<feature type="transmembrane region" description="Helical" evidence="1">
    <location>
        <begin position="12"/>
        <end position="31"/>
    </location>
</feature>
<feature type="transmembrane region" description="Helical" evidence="1">
    <location>
        <begin position="231"/>
        <end position="249"/>
    </location>
</feature>
<name>A0ABW9B483_9BURK</name>
<evidence type="ECO:0008006" key="4">
    <source>
        <dbReference type="Google" id="ProtNLM"/>
    </source>
</evidence>
<feature type="transmembrane region" description="Helical" evidence="1">
    <location>
        <begin position="343"/>
        <end position="362"/>
    </location>
</feature>
<evidence type="ECO:0000256" key="1">
    <source>
        <dbReference type="SAM" id="Phobius"/>
    </source>
</evidence>
<accession>A0ABW9B483</accession>
<evidence type="ECO:0000313" key="3">
    <source>
        <dbReference type="Proteomes" id="UP001629230"/>
    </source>
</evidence>
<keyword evidence="1" id="KW-0812">Transmembrane</keyword>
<keyword evidence="1" id="KW-1133">Transmembrane helix</keyword>
<organism evidence="2 3">
    <name type="scientific">Paraburkholderia dipogonis</name>
    <dbReference type="NCBI Taxonomy" id="1211383"/>
    <lineage>
        <taxon>Bacteria</taxon>
        <taxon>Pseudomonadati</taxon>
        <taxon>Pseudomonadota</taxon>
        <taxon>Betaproteobacteria</taxon>
        <taxon>Burkholderiales</taxon>
        <taxon>Burkholderiaceae</taxon>
        <taxon>Paraburkholderia</taxon>
    </lineage>
</organism>
<gene>
    <name evidence="2" type="ORF">PQR57_40295</name>
</gene>
<feature type="transmembrane region" description="Helical" evidence="1">
    <location>
        <begin position="150"/>
        <end position="174"/>
    </location>
</feature>
<feature type="transmembrane region" description="Helical" evidence="1">
    <location>
        <begin position="120"/>
        <end position="138"/>
    </location>
</feature>
<dbReference type="Proteomes" id="UP001629230">
    <property type="component" value="Unassembled WGS sequence"/>
</dbReference>
<sequence>MNEPLSRPGIRWLFLAFIYFVMASASFSGFFTKWQFREDMPVLFATNASLPAMVDGTAERPYVYRQLLPLIANSIERALPISVRDHATAVLFDKKRNYHPIAEFYPNAVDARNPQYALRYYLIYAMSFASLLLAMFALRAVCIDMQPNRVAATLAPIAFAAILPLILTVGGYFYDPPELLFMAIAVWFSMRGRVLWLIAITALATLNKESFFFFILTLFPFLRTRFSVKATLAVQCVLLVVAGAVNVVIKLKYAHNGGGVVTYHLMENLVFLIHPSSYIGFEYNYGIPMTKGFNVINIVLVAALVRTAWGKLLPAVRQHLKIALLVNVPLFLAFCYPGELRNFSMLNVGFVITICVSIAAYLDRSYRALPAAAVPVGAAPESTVPAVAESVSAHTAIP</sequence>